<evidence type="ECO:0000313" key="11">
    <source>
        <dbReference type="EMBL" id="UYV82576.1"/>
    </source>
</evidence>
<dbReference type="InterPro" id="IPR001951">
    <property type="entry name" value="Histone_H4"/>
</dbReference>
<organism evidence="11 12">
    <name type="scientific">Cordylochernes scorpioides</name>
    <dbReference type="NCBI Taxonomy" id="51811"/>
    <lineage>
        <taxon>Eukaryota</taxon>
        <taxon>Metazoa</taxon>
        <taxon>Ecdysozoa</taxon>
        <taxon>Arthropoda</taxon>
        <taxon>Chelicerata</taxon>
        <taxon>Arachnida</taxon>
        <taxon>Pseudoscorpiones</taxon>
        <taxon>Cheliferoidea</taxon>
        <taxon>Chernetidae</taxon>
        <taxon>Cordylochernes</taxon>
    </lineage>
</organism>
<protein>
    <recommendedName>
        <fullName evidence="5">Histone H4</fullName>
    </recommendedName>
</protein>
<evidence type="ECO:0000256" key="4">
    <source>
        <dbReference type="ARBA" id="ARBA00006564"/>
    </source>
</evidence>
<dbReference type="PRINTS" id="PR00623">
    <property type="entry name" value="HISTONEH4"/>
</dbReference>
<dbReference type="Proteomes" id="UP001235939">
    <property type="component" value="Chromosome 22"/>
</dbReference>
<dbReference type="InterPro" id="IPR009072">
    <property type="entry name" value="Histone-fold"/>
</dbReference>
<keyword evidence="12" id="KW-1185">Reference proteome</keyword>
<evidence type="ECO:0000256" key="7">
    <source>
        <dbReference type="ARBA" id="ARBA00023125"/>
    </source>
</evidence>
<name>A0ABY6LQI4_9ARAC</name>
<comment type="subcellular location">
    <subcellularLocation>
        <location evidence="3">Chromosome</location>
    </subcellularLocation>
    <subcellularLocation>
        <location evidence="2">Nucleus</location>
    </subcellularLocation>
</comment>
<gene>
    <name evidence="11" type="ORF">LAZ67_22000023</name>
</gene>
<evidence type="ECO:0000256" key="10">
    <source>
        <dbReference type="SAM" id="MobiDB-lite"/>
    </source>
</evidence>
<evidence type="ECO:0000313" key="12">
    <source>
        <dbReference type="Proteomes" id="UP001235939"/>
    </source>
</evidence>
<feature type="region of interest" description="Disordered" evidence="10">
    <location>
        <begin position="50"/>
        <end position="92"/>
    </location>
</feature>
<reference evidence="11 12" key="1">
    <citation type="submission" date="2022-03" db="EMBL/GenBank/DDBJ databases">
        <title>A chromosomal length assembly of Cordylochernes scorpioides.</title>
        <authorList>
            <person name="Zeh D."/>
            <person name="Zeh J."/>
        </authorList>
    </citation>
    <scope>NUCLEOTIDE SEQUENCE [LARGE SCALE GENOMIC DNA]</scope>
    <source>
        <strain evidence="11">IN4F17</strain>
        <tissue evidence="11">Whole Body</tissue>
    </source>
</reference>
<evidence type="ECO:0000256" key="6">
    <source>
        <dbReference type="ARBA" id="ARBA00022454"/>
    </source>
</evidence>
<evidence type="ECO:0000256" key="5">
    <source>
        <dbReference type="ARBA" id="ARBA00020836"/>
    </source>
</evidence>
<comment type="function">
    <text evidence="1">Core component of nucleosome. Nucleosomes wrap and compact DNA into chromatin, limiting DNA accessibility to the cellular machineries which require DNA as a template. Histones thereby play a central role in transcription regulation, DNA repair, DNA replication and chromosomal stability. DNA accessibility is regulated via a complex set of post-translational modifications of histones, also called histone code, and nucleosome remodeling.</text>
</comment>
<sequence length="92" mass="9630">MIWGVSQLRVLAGGKGLGRARGAVSGGARGVLGLVDRPLQSFRSVDIAAEPATQRNASRGGARRISNPIREETRGAPKAPLESVKRADAVRT</sequence>
<comment type="similarity">
    <text evidence="4">Belongs to the histone H4 family.</text>
</comment>
<evidence type="ECO:0000256" key="8">
    <source>
        <dbReference type="ARBA" id="ARBA00023242"/>
    </source>
</evidence>
<keyword evidence="8" id="KW-0539">Nucleus</keyword>
<proteinExistence type="inferred from homology"/>
<keyword evidence="7" id="KW-0238">DNA-binding</keyword>
<evidence type="ECO:0000256" key="3">
    <source>
        <dbReference type="ARBA" id="ARBA00004286"/>
    </source>
</evidence>
<keyword evidence="6" id="KW-0158">Chromosome</keyword>
<evidence type="ECO:0000256" key="9">
    <source>
        <dbReference type="ARBA" id="ARBA00023269"/>
    </source>
</evidence>
<dbReference type="Gene3D" id="1.10.20.10">
    <property type="entry name" value="Histone, subunit A"/>
    <property type="match status" value="1"/>
</dbReference>
<feature type="compositionally biased region" description="Basic and acidic residues" evidence="10">
    <location>
        <begin position="83"/>
        <end position="92"/>
    </location>
</feature>
<evidence type="ECO:0000256" key="1">
    <source>
        <dbReference type="ARBA" id="ARBA00002001"/>
    </source>
</evidence>
<keyword evidence="9" id="KW-0544">Nucleosome core</keyword>
<accession>A0ABY6LQI4</accession>
<dbReference type="EMBL" id="CP092884">
    <property type="protein sequence ID" value="UYV82576.1"/>
    <property type="molecule type" value="Genomic_DNA"/>
</dbReference>
<evidence type="ECO:0000256" key="2">
    <source>
        <dbReference type="ARBA" id="ARBA00004123"/>
    </source>
</evidence>